<evidence type="ECO:0000256" key="3">
    <source>
        <dbReference type="SAM" id="Phobius"/>
    </source>
</evidence>
<dbReference type="RefSeq" id="WP_068538050.1">
    <property type="nucleotide sequence ID" value="NZ_LVJH01000074.1"/>
</dbReference>
<proteinExistence type="inferred from homology"/>
<feature type="transmembrane region" description="Helical" evidence="3">
    <location>
        <begin position="23"/>
        <end position="44"/>
    </location>
</feature>
<dbReference type="Pfam" id="PF09587">
    <property type="entry name" value="PGA_cap"/>
    <property type="match status" value="1"/>
</dbReference>
<dbReference type="STRING" id="494026.PGLA_25710"/>
<dbReference type="PANTHER" id="PTHR33393">
    <property type="entry name" value="POLYGLUTAMINE SYNTHESIS ACCESSORY PROTEIN RV0574C-RELATED"/>
    <property type="match status" value="1"/>
</dbReference>
<keyword evidence="3" id="KW-0812">Transmembrane</keyword>
<feature type="domain" description="Capsule synthesis protein CapA" evidence="4">
    <location>
        <begin position="155"/>
        <end position="395"/>
    </location>
</feature>
<gene>
    <name evidence="5" type="ORF">PGLA_25710</name>
</gene>
<evidence type="ECO:0000259" key="4">
    <source>
        <dbReference type="SMART" id="SM00854"/>
    </source>
</evidence>
<keyword evidence="6" id="KW-1185">Reference proteome</keyword>
<dbReference type="AlphaFoldDB" id="A0A168BYJ8"/>
<organism evidence="5 6">
    <name type="scientific">Paenibacillus glacialis</name>
    <dbReference type="NCBI Taxonomy" id="494026"/>
    <lineage>
        <taxon>Bacteria</taxon>
        <taxon>Bacillati</taxon>
        <taxon>Bacillota</taxon>
        <taxon>Bacilli</taxon>
        <taxon>Bacillales</taxon>
        <taxon>Paenibacillaceae</taxon>
        <taxon>Paenibacillus</taxon>
    </lineage>
</organism>
<dbReference type="PANTHER" id="PTHR33393:SF13">
    <property type="entry name" value="PGA BIOSYNTHESIS PROTEIN CAPA"/>
    <property type="match status" value="1"/>
</dbReference>
<feature type="compositionally biased region" description="Polar residues" evidence="2">
    <location>
        <begin position="54"/>
        <end position="82"/>
    </location>
</feature>
<evidence type="ECO:0000313" key="5">
    <source>
        <dbReference type="EMBL" id="OAB32886.1"/>
    </source>
</evidence>
<dbReference type="InterPro" id="IPR052169">
    <property type="entry name" value="CW_Biosynth-Accessory"/>
</dbReference>
<dbReference type="SUPFAM" id="SSF56300">
    <property type="entry name" value="Metallo-dependent phosphatases"/>
    <property type="match status" value="1"/>
</dbReference>
<sequence>MYPPRSNKGKATRRVKKRRLSKSWVLLNLFLVTMIVMSISYFWLITQDTKSAQPLESSTNTSSELPPTADSPNLDTDSSPTVTLEKDQPITNDPTKDATKETETPKETETVKLKAPKDSDVMDEHKISEEPKFAGKTDESNDPNEILANADTILNFHFAGDMIFSGKVEGKLKKEGYDYPFKHLGDIFQKDDLTIANLETPVTIAGVGATNKQYVFKSSPKALDALKKAGMDAVGLANNHILDQGVPGLLDTLKHLEESKLQYAGAGKNADEAYAPEYFTRQGVKIALVAVSRVVPDTDWFAVKGRPGVASAYDPTAALQSIAKARKNADIVIVMAHWGAERALNPNANQTQLAHKFVDAGADLVIGSHPHVLQGLEQYKGKWIAYSTGNFIFTKSATPSTWKTAVFATTCTPKGECKIKLIPFHAEIGQPVPMSDEEGQKLFKEIQKLSIGGVTINKDGTVIKPKS</sequence>
<evidence type="ECO:0000313" key="6">
    <source>
        <dbReference type="Proteomes" id="UP000076967"/>
    </source>
</evidence>
<dbReference type="Gene3D" id="3.60.21.10">
    <property type="match status" value="1"/>
</dbReference>
<dbReference type="EMBL" id="LVJH01000074">
    <property type="protein sequence ID" value="OAB32886.1"/>
    <property type="molecule type" value="Genomic_DNA"/>
</dbReference>
<protein>
    <recommendedName>
        <fullName evidence="4">Capsule synthesis protein CapA domain-containing protein</fullName>
    </recommendedName>
</protein>
<dbReference type="InterPro" id="IPR029052">
    <property type="entry name" value="Metallo-depent_PP-like"/>
</dbReference>
<keyword evidence="3" id="KW-1133">Transmembrane helix</keyword>
<feature type="compositionally biased region" description="Basic and acidic residues" evidence="2">
    <location>
        <begin position="84"/>
        <end position="139"/>
    </location>
</feature>
<keyword evidence="3" id="KW-0472">Membrane</keyword>
<accession>A0A168BYJ8</accession>
<dbReference type="OrthoDB" id="9810906at2"/>
<dbReference type="CDD" id="cd07381">
    <property type="entry name" value="MPP_CapA"/>
    <property type="match status" value="1"/>
</dbReference>
<feature type="region of interest" description="Disordered" evidence="2">
    <location>
        <begin position="54"/>
        <end position="143"/>
    </location>
</feature>
<comment type="similarity">
    <text evidence="1">Belongs to the CapA family.</text>
</comment>
<name>A0A168BYJ8_9BACL</name>
<dbReference type="SMART" id="SM00854">
    <property type="entry name" value="PGA_cap"/>
    <property type="match status" value="1"/>
</dbReference>
<evidence type="ECO:0000256" key="1">
    <source>
        <dbReference type="ARBA" id="ARBA00005662"/>
    </source>
</evidence>
<dbReference type="Proteomes" id="UP000076967">
    <property type="component" value="Unassembled WGS sequence"/>
</dbReference>
<dbReference type="InterPro" id="IPR019079">
    <property type="entry name" value="Capsule_synth_CapA"/>
</dbReference>
<evidence type="ECO:0000256" key="2">
    <source>
        <dbReference type="SAM" id="MobiDB-lite"/>
    </source>
</evidence>
<comment type="caution">
    <text evidence="5">The sequence shown here is derived from an EMBL/GenBank/DDBJ whole genome shotgun (WGS) entry which is preliminary data.</text>
</comment>
<reference evidence="5 6" key="1">
    <citation type="submission" date="2016-03" db="EMBL/GenBank/DDBJ databases">
        <title>Draft genome sequence of Paenibacillus glacialis DSM 22343.</title>
        <authorList>
            <person name="Shin S.-K."/>
            <person name="Yi H."/>
        </authorList>
    </citation>
    <scope>NUCLEOTIDE SEQUENCE [LARGE SCALE GENOMIC DNA]</scope>
    <source>
        <strain evidence="5 6">DSM 22343</strain>
    </source>
</reference>